<dbReference type="Pfam" id="PF01926">
    <property type="entry name" value="MMR_HSR1"/>
    <property type="match status" value="1"/>
</dbReference>
<accession>A0A0R3WSI3</accession>
<reference evidence="5 6" key="2">
    <citation type="submission" date="2018-11" db="EMBL/GenBank/DDBJ databases">
        <authorList>
            <consortium name="Pathogen Informatics"/>
        </authorList>
    </citation>
    <scope>NUCLEOTIDE SEQUENCE [LARGE SCALE GENOMIC DNA]</scope>
</reference>
<dbReference type="EMBL" id="UYWX01002902">
    <property type="protein sequence ID" value="VDM23193.1"/>
    <property type="molecule type" value="Genomic_DNA"/>
</dbReference>
<dbReference type="AlphaFoldDB" id="A0A0R3WSI3"/>
<evidence type="ECO:0000313" key="5">
    <source>
        <dbReference type="EMBL" id="VDM23193.1"/>
    </source>
</evidence>
<dbReference type="InterPro" id="IPR027417">
    <property type="entry name" value="P-loop_NTPase"/>
</dbReference>
<dbReference type="InterPro" id="IPR050755">
    <property type="entry name" value="TRAFAC_YlqF/YawG_RiboMat"/>
</dbReference>
<dbReference type="OrthoDB" id="444945at2759"/>
<evidence type="ECO:0000256" key="1">
    <source>
        <dbReference type="ARBA" id="ARBA00022741"/>
    </source>
</evidence>
<dbReference type="GO" id="GO:0005730">
    <property type="term" value="C:nucleolus"/>
    <property type="evidence" value="ECO:0007669"/>
    <property type="project" value="TreeGrafter"/>
</dbReference>
<dbReference type="Proteomes" id="UP000274429">
    <property type="component" value="Unassembled WGS sequence"/>
</dbReference>
<protein>
    <submittedName>
        <fullName evidence="7">G domain-containing protein</fullName>
    </submittedName>
</protein>
<gene>
    <name evidence="5" type="ORF">TTAC_LOCUS3708</name>
</gene>
<sequence length="313" mass="35072">MKKEKPNKHLIFVINKVDLVPVWITKRWKTILSAEYPTLVFYANLTKPLGKTALMSLLRQLAGLHAKDRHQISVGVIGYPNVGKSSIINAMRSKKVCKVAPLAGETKVWQYVTLLKSIYLIDCPGVVYPEGDTEAEMVMKGVVRVEYLQQPEMYIPEVLERVKPDYVQQRYGLPMFDPTCHPLSVESMGQQNKAELADTSSIEYTSVAKWPVDADLFLELVAKKTGKLLKGGEPDIITTAKRVLNDFQRGKLPYFVKPPPLENDDNDTSSAKVNQEEAIPRDDSLEQLLLFSVLKFLIKSNLIVNVASGLSLA</sequence>
<name>A0A0R3WSI3_HYDTA</name>
<evidence type="ECO:0000256" key="2">
    <source>
        <dbReference type="ARBA" id="ARBA00023134"/>
    </source>
</evidence>
<dbReference type="PANTHER" id="PTHR11089">
    <property type="entry name" value="GTP-BINDING PROTEIN-RELATED"/>
    <property type="match status" value="1"/>
</dbReference>
<dbReference type="SUPFAM" id="SSF52540">
    <property type="entry name" value="P-loop containing nucleoside triphosphate hydrolases"/>
    <property type="match status" value="1"/>
</dbReference>
<dbReference type="WBParaSite" id="TTAC_0000372301-mRNA-1">
    <property type="protein sequence ID" value="TTAC_0000372301-mRNA-1"/>
    <property type="gene ID" value="TTAC_0000372301"/>
</dbReference>
<evidence type="ECO:0000313" key="6">
    <source>
        <dbReference type="Proteomes" id="UP000274429"/>
    </source>
</evidence>
<evidence type="ECO:0000313" key="7">
    <source>
        <dbReference type="WBParaSite" id="TTAC_0000372301-mRNA-1"/>
    </source>
</evidence>
<dbReference type="InterPro" id="IPR023179">
    <property type="entry name" value="GTP-bd_ortho_bundle_sf"/>
</dbReference>
<dbReference type="Gene3D" id="3.40.50.300">
    <property type="entry name" value="P-loop containing nucleotide triphosphate hydrolases"/>
    <property type="match status" value="1"/>
</dbReference>
<dbReference type="PANTHER" id="PTHR11089:SF9">
    <property type="entry name" value="NUCLEOLAR GTP-BINDING PROTEIN 2"/>
    <property type="match status" value="1"/>
</dbReference>
<keyword evidence="2" id="KW-0342">GTP-binding</keyword>
<dbReference type="Gene3D" id="1.10.1580.10">
    <property type="match status" value="1"/>
</dbReference>
<dbReference type="PRINTS" id="PR00326">
    <property type="entry name" value="GTP1OBG"/>
</dbReference>
<evidence type="ECO:0000259" key="4">
    <source>
        <dbReference type="Pfam" id="PF01926"/>
    </source>
</evidence>
<feature type="region of interest" description="Disordered" evidence="3">
    <location>
        <begin position="257"/>
        <end position="278"/>
    </location>
</feature>
<reference evidence="7" key="1">
    <citation type="submission" date="2017-02" db="UniProtKB">
        <authorList>
            <consortium name="WormBaseParasite"/>
        </authorList>
    </citation>
    <scope>IDENTIFICATION</scope>
</reference>
<keyword evidence="6" id="KW-1185">Reference proteome</keyword>
<dbReference type="InterPro" id="IPR006073">
    <property type="entry name" value="GTP-bd"/>
</dbReference>
<evidence type="ECO:0000256" key="3">
    <source>
        <dbReference type="SAM" id="MobiDB-lite"/>
    </source>
</evidence>
<keyword evidence="1" id="KW-0547">Nucleotide-binding</keyword>
<organism evidence="7">
    <name type="scientific">Hydatigena taeniaeformis</name>
    <name type="common">Feline tapeworm</name>
    <name type="synonym">Taenia taeniaeformis</name>
    <dbReference type="NCBI Taxonomy" id="6205"/>
    <lineage>
        <taxon>Eukaryota</taxon>
        <taxon>Metazoa</taxon>
        <taxon>Spiralia</taxon>
        <taxon>Lophotrochozoa</taxon>
        <taxon>Platyhelminthes</taxon>
        <taxon>Cestoda</taxon>
        <taxon>Eucestoda</taxon>
        <taxon>Cyclophyllidea</taxon>
        <taxon>Taeniidae</taxon>
        <taxon>Hydatigera</taxon>
    </lineage>
</organism>
<dbReference type="STRING" id="6205.A0A0R3WSI3"/>
<proteinExistence type="predicted"/>
<dbReference type="GO" id="GO:0005525">
    <property type="term" value="F:GTP binding"/>
    <property type="evidence" value="ECO:0007669"/>
    <property type="project" value="UniProtKB-KW"/>
</dbReference>
<feature type="domain" description="G" evidence="4">
    <location>
        <begin position="74"/>
        <end position="142"/>
    </location>
</feature>